<organism evidence="3 4">
    <name type="scientific">Putridiphycobacter roseus</name>
    <dbReference type="NCBI Taxonomy" id="2219161"/>
    <lineage>
        <taxon>Bacteria</taxon>
        <taxon>Pseudomonadati</taxon>
        <taxon>Bacteroidota</taxon>
        <taxon>Flavobacteriia</taxon>
        <taxon>Flavobacteriales</taxon>
        <taxon>Crocinitomicaceae</taxon>
        <taxon>Putridiphycobacter</taxon>
    </lineage>
</organism>
<feature type="transmembrane region" description="Helical" evidence="1">
    <location>
        <begin position="31"/>
        <end position="52"/>
    </location>
</feature>
<evidence type="ECO:0000256" key="1">
    <source>
        <dbReference type="SAM" id="Phobius"/>
    </source>
</evidence>
<gene>
    <name evidence="3" type="ORF">DNU06_04615</name>
</gene>
<reference evidence="3 4" key="1">
    <citation type="submission" date="2018-06" db="EMBL/GenBank/DDBJ databases">
        <title>The draft genome sequence of Crocinitomix sp. SM1701.</title>
        <authorList>
            <person name="Zhang X."/>
        </authorList>
    </citation>
    <scope>NUCLEOTIDE SEQUENCE [LARGE SCALE GENOMIC DNA]</scope>
    <source>
        <strain evidence="3 4">SM1701</strain>
    </source>
</reference>
<name>A0A2W1NEN5_9FLAO</name>
<evidence type="ECO:0000313" key="4">
    <source>
        <dbReference type="Proteomes" id="UP000249248"/>
    </source>
</evidence>
<keyword evidence="4" id="KW-1185">Reference proteome</keyword>
<feature type="domain" description="Uncharacterized protein YyaB-like PH" evidence="2">
    <location>
        <begin position="81"/>
        <end position="156"/>
    </location>
</feature>
<dbReference type="EMBL" id="QKSB01000002">
    <property type="protein sequence ID" value="PZE17905.1"/>
    <property type="molecule type" value="Genomic_DNA"/>
</dbReference>
<dbReference type="Proteomes" id="UP000249248">
    <property type="component" value="Unassembled WGS sequence"/>
</dbReference>
<feature type="transmembrane region" description="Helical" evidence="1">
    <location>
        <begin position="58"/>
        <end position="78"/>
    </location>
</feature>
<evidence type="ECO:0000259" key="2">
    <source>
        <dbReference type="Pfam" id="PF06713"/>
    </source>
</evidence>
<proteinExistence type="predicted"/>
<keyword evidence="1" id="KW-1133">Transmembrane helix</keyword>
<dbReference type="GO" id="GO:0030153">
    <property type="term" value="P:bacteriocin immunity"/>
    <property type="evidence" value="ECO:0007669"/>
    <property type="project" value="InterPro"/>
</dbReference>
<accession>A0A2W1NEN5</accession>
<dbReference type="AlphaFoldDB" id="A0A2W1NEN5"/>
<sequence length="163" mass="18729">MHFKSSHPREIFFISLCKKTAMKVPSRRDNFFRFLIFGSITLIIIPLIVIYSNEGFSNSFFIASVLLMLIAGFILWMWHSTFYEVKENKIFYQSGPIKGKLPIENIQTIQLNKTALVGLKIGMARKGMIIQSTSHNDLYITPSKANIFLKEILKINPNIQVTI</sequence>
<keyword evidence="1" id="KW-0472">Membrane</keyword>
<dbReference type="InterPro" id="IPR009589">
    <property type="entry name" value="PH_YyaB-like"/>
</dbReference>
<protein>
    <recommendedName>
        <fullName evidence="2">Uncharacterized protein YyaB-like PH domain-containing protein</fullName>
    </recommendedName>
</protein>
<dbReference type="Pfam" id="PF06713">
    <property type="entry name" value="bPH_4"/>
    <property type="match status" value="1"/>
</dbReference>
<keyword evidence="1" id="KW-0812">Transmembrane</keyword>
<comment type="caution">
    <text evidence="3">The sequence shown here is derived from an EMBL/GenBank/DDBJ whole genome shotgun (WGS) entry which is preliminary data.</text>
</comment>
<evidence type="ECO:0000313" key="3">
    <source>
        <dbReference type="EMBL" id="PZE17905.1"/>
    </source>
</evidence>